<evidence type="ECO:0000313" key="3">
    <source>
        <dbReference type="Proteomes" id="UP000314294"/>
    </source>
</evidence>
<feature type="region of interest" description="Disordered" evidence="1">
    <location>
        <begin position="25"/>
        <end position="44"/>
    </location>
</feature>
<dbReference type="AlphaFoldDB" id="A0A4Z2FQF4"/>
<reference evidence="2 3" key="1">
    <citation type="submission" date="2019-03" db="EMBL/GenBank/DDBJ databases">
        <title>First draft genome of Liparis tanakae, snailfish: a comprehensive survey of snailfish specific genes.</title>
        <authorList>
            <person name="Kim W."/>
            <person name="Song I."/>
            <person name="Jeong J.-H."/>
            <person name="Kim D."/>
            <person name="Kim S."/>
            <person name="Ryu S."/>
            <person name="Song J.Y."/>
            <person name="Lee S.K."/>
        </authorList>
    </citation>
    <scope>NUCLEOTIDE SEQUENCE [LARGE SCALE GENOMIC DNA]</scope>
    <source>
        <tissue evidence="2">Muscle</tissue>
    </source>
</reference>
<gene>
    <name evidence="2" type="ORF">EYF80_046427</name>
</gene>
<sequence>MDAHSFCRETATVFTSAPVVLLHSTSGNSSPAPPLQPSHGHLPAQQHKVTAGNRRMASTDPAVTRRSHVSLWRDTASQVILPRSILHLAGSVGAVALEGSKVSKVTLQSLPSHVAFLPSSITQRNLSFQPENNCKAHGNFNTIKQPQPMWSELMLGYGG</sequence>
<dbReference type="EMBL" id="SRLO01000969">
    <property type="protein sequence ID" value="TNN43389.1"/>
    <property type="molecule type" value="Genomic_DNA"/>
</dbReference>
<evidence type="ECO:0000256" key="1">
    <source>
        <dbReference type="SAM" id="MobiDB-lite"/>
    </source>
</evidence>
<dbReference type="Proteomes" id="UP000314294">
    <property type="component" value="Unassembled WGS sequence"/>
</dbReference>
<protein>
    <submittedName>
        <fullName evidence="2">Uncharacterized protein</fullName>
    </submittedName>
</protein>
<keyword evidence="3" id="KW-1185">Reference proteome</keyword>
<comment type="caution">
    <text evidence="2">The sequence shown here is derived from an EMBL/GenBank/DDBJ whole genome shotgun (WGS) entry which is preliminary data.</text>
</comment>
<evidence type="ECO:0000313" key="2">
    <source>
        <dbReference type="EMBL" id="TNN43389.1"/>
    </source>
</evidence>
<name>A0A4Z2FQF4_9TELE</name>
<accession>A0A4Z2FQF4</accession>
<proteinExistence type="predicted"/>
<organism evidence="2 3">
    <name type="scientific">Liparis tanakae</name>
    <name type="common">Tanaka's snailfish</name>
    <dbReference type="NCBI Taxonomy" id="230148"/>
    <lineage>
        <taxon>Eukaryota</taxon>
        <taxon>Metazoa</taxon>
        <taxon>Chordata</taxon>
        <taxon>Craniata</taxon>
        <taxon>Vertebrata</taxon>
        <taxon>Euteleostomi</taxon>
        <taxon>Actinopterygii</taxon>
        <taxon>Neopterygii</taxon>
        <taxon>Teleostei</taxon>
        <taxon>Neoteleostei</taxon>
        <taxon>Acanthomorphata</taxon>
        <taxon>Eupercaria</taxon>
        <taxon>Perciformes</taxon>
        <taxon>Cottioidei</taxon>
        <taxon>Cottales</taxon>
        <taxon>Liparidae</taxon>
        <taxon>Liparis</taxon>
    </lineage>
</organism>